<dbReference type="STRING" id="660521.SAMN04487949_2471"/>
<protein>
    <recommendedName>
        <fullName evidence="4">Transporter</fullName>
    </recommendedName>
</protein>
<evidence type="ECO:0000313" key="2">
    <source>
        <dbReference type="EMBL" id="SDM74540.1"/>
    </source>
</evidence>
<dbReference type="AlphaFoldDB" id="A0A1G9VQW8"/>
<dbReference type="EMBL" id="FNHL01000003">
    <property type="protein sequence ID" value="SDM74540.1"/>
    <property type="molecule type" value="Genomic_DNA"/>
</dbReference>
<evidence type="ECO:0000313" key="3">
    <source>
        <dbReference type="Proteomes" id="UP000199451"/>
    </source>
</evidence>
<dbReference type="Proteomes" id="UP000199451">
    <property type="component" value="Unassembled WGS sequence"/>
</dbReference>
<accession>A0A1G9VQW8</accession>
<reference evidence="3" key="1">
    <citation type="submission" date="2016-10" db="EMBL/GenBank/DDBJ databases">
        <authorList>
            <person name="Varghese N."/>
            <person name="Submissions S."/>
        </authorList>
    </citation>
    <scope>NUCLEOTIDE SEQUENCE [LARGE SCALE GENOMIC DNA]</scope>
    <source>
        <strain evidence="3">CGMCC 1.10119</strain>
    </source>
</reference>
<keyword evidence="1" id="KW-0472">Membrane</keyword>
<organism evidence="2 3">
    <name type="scientific">Halogranum gelatinilyticum</name>
    <dbReference type="NCBI Taxonomy" id="660521"/>
    <lineage>
        <taxon>Archaea</taxon>
        <taxon>Methanobacteriati</taxon>
        <taxon>Methanobacteriota</taxon>
        <taxon>Stenosarchaea group</taxon>
        <taxon>Halobacteria</taxon>
        <taxon>Halobacteriales</taxon>
        <taxon>Haloferacaceae</taxon>
    </lineage>
</organism>
<keyword evidence="3" id="KW-1185">Reference proteome</keyword>
<sequence>MNASTIALAFGIGLFVLPVPGTFVTGGLVIVAALAARKLGS</sequence>
<dbReference type="RefSeq" id="WP_280140452.1">
    <property type="nucleotide sequence ID" value="NZ_FNHL01000003.1"/>
</dbReference>
<keyword evidence="1" id="KW-1133">Transmembrane helix</keyword>
<keyword evidence="1" id="KW-0812">Transmembrane</keyword>
<feature type="transmembrane region" description="Helical" evidence="1">
    <location>
        <begin position="6"/>
        <end position="36"/>
    </location>
</feature>
<name>A0A1G9VQW8_9EURY</name>
<gene>
    <name evidence="2" type="ORF">SAMN04487949_2471</name>
</gene>
<evidence type="ECO:0000256" key="1">
    <source>
        <dbReference type="SAM" id="Phobius"/>
    </source>
</evidence>
<proteinExistence type="predicted"/>
<evidence type="ECO:0008006" key="4">
    <source>
        <dbReference type="Google" id="ProtNLM"/>
    </source>
</evidence>